<organism evidence="1 2">
    <name type="scientific">Saccharomyces cerevisiae (strain Lalvin EC1118 / Prise de mousse)</name>
    <name type="common">Baker's yeast</name>
    <dbReference type="NCBI Taxonomy" id="643680"/>
    <lineage>
        <taxon>Eukaryota</taxon>
        <taxon>Fungi</taxon>
        <taxon>Dikarya</taxon>
        <taxon>Ascomycota</taxon>
        <taxon>Saccharomycotina</taxon>
        <taxon>Saccharomycetes</taxon>
        <taxon>Saccharomycetales</taxon>
        <taxon>Saccharomycetaceae</taxon>
        <taxon>Saccharomyces</taxon>
    </lineage>
</organism>
<sequence length="62" mass="6861">MDSLFAFPSASGAVVASAESFLMRRTRLALVIHLPDGGTSPSKFKTCLGVFFRYFTFSSSYW</sequence>
<dbReference type="AlphaFoldDB" id="C8Z623"/>
<protein>
    <submittedName>
        <fullName evidence="1">EC1118_1D0_7767p</fullName>
    </submittedName>
</protein>
<reference evidence="1 2" key="1">
    <citation type="journal article" date="2009" name="Proc. Natl. Acad. Sci. U.S.A.">
        <title>Eukaryote-to-eukaryote gene transfer events revealed by the genome sequence of the wine yeast Saccharomyces cerevisiae EC1118.</title>
        <authorList>
            <person name="Novo M."/>
            <person name="Bigey F."/>
            <person name="Beyne E."/>
            <person name="Galeote V."/>
            <person name="Gavory F."/>
            <person name="Mallet S."/>
            <person name="Cambot B."/>
            <person name="Legras J.L."/>
            <person name="Wincker P."/>
            <person name="Casaregola S."/>
            <person name="Dequin S."/>
        </authorList>
    </citation>
    <scope>NUCLEOTIDE SEQUENCE [LARGE SCALE GENOMIC DNA]</scope>
    <source>
        <strain evidence="2">Lalvin EC1118 / Prise de mousse</strain>
    </source>
</reference>
<evidence type="ECO:0000313" key="2">
    <source>
        <dbReference type="Proteomes" id="UP000000286"/>
    </source>
</evidence>
<proteinExistence type="predicted"/>
<dbReference type="HOGENOM" id="CLU_2905883_0_0_1"/>
<dbReference type="EMBL" id="FN393063">
    <property type="protein sequence ID" value="CAY78962.1"/>
    <property type="molecule type" value="Genomic_DNA"/>
</dbReference>
<gene>
    <name evidence="1" type="ORF">EC1118_1D0_7767g</name>
</gene>
<name>C8Z623_YEAS8</name>
<accession>C8Z623</accession>
<evidence type="ECO:0000313" key="1">
    <source>
        <dbReference type="EMBL" id="CAY78962.1"/>
    </source>
</evidence>
<dbReference type="Proteomes" id="UP000000286">
    <property type="component" value="Chromosome IV"/>
</dbReference>